<dbReference type="OrthoDB" id="3774232at2759"/>
<evidence type="ECO:0000313" key="2">
    <source>
        <dbReference type="Proteomes" id="UP000800038"/>
    </source>
</evidence>
<gene>
    <name evidence="1" type="ORF">EJ02DRAFT_493765</name>
</gene>
<dbReference type="AlphaFoldDB" id="A0A6A5T7B1"/>
<dbReference type="Proteomes" id="UP000800038">
    <property type="component" value="Unassembled WGS sequence"/>
</dbReference>
<protein>
    <recommendedName>
        <fullName evidence="3">BTB domain-containing protein</fullName>
    </recommendedName>
</protein>
<evidence type="ECO:0008006" key="3">
    <source>
        <dbReference type="Google" id="ProtNLM"/>
    </source>
</evidence>
<name>A0A6A5T7B1_9PLEO</name>
<dbReference type="EMBL" id="ML976002">
    <property type="protein sequence ID" value="KAF1946636.1"/>
    <property type="molecule type" value="Genomic_DNA"/>
</dbReference>
<reference evidence="1" key="1">
    <citation type="journal article" date="2020" name="Stud. Mycol.">
        <title>101 Dothideomycetes genomes: a test case for predicting lifestyles and emergence of pathogens.</title>
        <authorList>
            <person name="Haridas S."/>
            <person name="Albert R."/>
            <person name="Binder M."/>
            <person name="Bloem J."/>
            <person name="Labutti K."/>
            <person name="Salamov A."/>
            <person name="Andreopoulos B."/>
            <person name="Baker S."/>
            <person name="Barry K."/>
            <person name="Bills G."/>
            <person name="Bluhm B."/>
            <person name="Cannon C."/>
            <person name="Castanera R."/>
            <person name="Culley D."/>
            <person name="Daum C."/>
            <person name="Ezra D."/>
            <person name="Gonzalez J."/>
            <person name="Henrissat B."/>
            <person name="Kuo A."/>
            <person name="Liang C."/>
            <person name="Lipzen A."/>
            <person name="Lutzoni F."/>
            <person name="Magnuson J."/>
            <person name="Mondo S."/>
            <person name="Nolan M."/>
            <person name="Ohm R."/>
            <person name="Pangilinan J."/>
            <person name="Park H.-J."/>
            <person name="Ramirez L."/>
            <person name="Alfaro M."/>
            <person name="Sun H."/>
            <person name="Tritt A."/>
            <person name="Yoshinaga Y."/>
            <person name="Zwiers L.-H."/>
            <person name="Turgeon B."/>
            <person name="Goodwin S."/>
            <person name="Spatafora J."/>
            <person name="Crous P."/>
            <person name="Grigoriev I."/>
        </authorList>
    </citation>
    <scope>NUCLEOTIDE SEQUENCE</scope>
    <source>
        <strain evidence="1">CBS 161.51</strain>
    </source>
</reference>
<sequence>MRNDPATIDLPDDELDIVNVYANWLYSSSVPTAAPNKPTKIAREAETLFTTLAKAYAFGAKVIDTCFKNTVLAAFIEVVRVSHWSPGSESMSIIYGCTPVDFTLVAPDCGFHRV</sequence>
<proteinExistence type="predicted"/>
<accession>A0A6A5T7B1</accession>
<evidence type="ECO:0000313" key="1">
    <source>
        <dbReference type="EMBL" id="KAF1946636.1"/>
    </source>
</evidence>
<keyword evidence="2" id="KW-1185">Reference proteome</keyword>
<organism evidence="1 2">
    <name type="scientific">Clathrospora elynae</name>
    <dbReference type="NCBI Taxonomy" id="706981"/>
    <lineage>
        <taxon>Eukaryota</taxon>
        <taxon>Fungi</taxon>
        <taxon>Dikarya</taxon>
        <taxon>Ascomycota</taxon>
        <taxon>Pezizomycotina</taxon>
        <taxon>Dothideomycetes</taxon>
        <taxon>Pleosporomycetidae</taxon>
        <taxon>Pleosporales</taxon>
        <taxon>Diademaceae</taxon>
        <taxon>Clathrospora</taxon>
    </lineage>
</organism>